<dbReference type="AlphaFoldDB" id="A0A6G1KIV1"/>
<feature type="compositionally biased region" description="Low complexity" evidence="2">
    <location>
        <begin position="1068"/>
        <end position="1081"/>
    </location>
</feature>
<feature type="compositionally biased region" description="Low complexity" evidence="2">
    <location>
        <begin position="994"/>
        <end position="1012"/>
    </location>
</feature>
<evidence type="ECO:0000256" key="1">
    <source>
        <dbReference type="SAM" id="Coils"/>
    </source>
</evidence>
<feature type="compositionally biased region" description="Polar residues" evidence="2">
    <location>
        <begin position="37"/>
        <end position="46"/>
    </location>
</feature>
<evidence type="ECO:0000313" key="3">
    <source>
        <dbReference type="EMBL" id="KAF2712710.1"/>
    </source>
</evidence>
<feature type="region of interest" description="Disordered" evidence="2">
    <location>
        <begin position="989"/>
        <end position="1017"/>
    </location>
</feature>
<dbReference type="EMBL" id="MU005766">
    <property type="protein sequence ID" value="KAF2712710.1"/>
    <property type="molecule type" value="Genomic_DNA"/>
</dbReference>
<evidence type="ECO:0000256" key="2">
    <source>
        <dbReference type="SAM" id="MobiDB-lite"/>
    </source>
</evidence>
<evidence type="ECO:0000313" key="4">
    <source>
        <dbReference type="Proteomes" id="UP000799428"/>
    </source>
</evidence>
<dbReference type="Proteomes" id="UP000799428">
    <property type="component" value="Unassembled WGS sequence"/>
</dbReference>
<sequence length="1129" mass="126503">MGGDLLSFSSSSPTKEIKSRATNARSIPRLKKGSARLGNTSFWTDTNRPKRSCAPTDLTQKLIRLPDDSEEEQDMRPPKDGRGSKSKTVKALTSITTDSPFSTPSSVSSSAPLTPPSEPDSEPEDILSAYRGMDKKGRKRKLSDVSDATPPSAKRQAFELKDAAQPSRSQISPAELSDIDIMKAQIMSFSEPLAERIKTVDGHEERISDLEIHRTQLCDTLATQVRYLKANVPENGFHRLQTQVDGNGTLLQQHVEDLKAVHVLDKHVLDLSTTSKSMQHDIRALKLNLIGKMSMEKTRTLVANEVNRHFGEKNIQFSKRFKDYEKMAAEQIETSVNTACKDLYTLSKGHATTPTVDKLADDVRRTETDIKKLQDLTAGYESCKKIVERASCSYLDGTSASAQRNVDDLKTLYEALRDIVMKPVDEASNKSTEVPQKANLVSSNVTLYGVANKVFELVTKYAEIKKLRDDTDATQKEMAALKARVEESDKTIRKLTDENKAMVSSNASLEKQVINCERNFDNFTARMEQRFLALEYPSEEQTTQKEVDSRNIPIDGAASLDARVSALESVPAPQVVDIEKELEARLGNVIETVTDDVMKADDVRLRTTLQELRESNHALETRIADNIAECTSKLAEAWRKICNETIDTTKDLMKKEVDILKKDVKADLETLEKRIADEELVVYESGPNHVPDNKDGGKYQEQGRTTSSVLRTPSMFANTNIGDFIPVPYEELSHVVGMLRSQFDAERTKREDIEVGARNLRRNFEDLKDKVPGMISNLKVNLEAKITKVQDAAAKQVNDLHKKTVMIFGHAKEASDKRCDQNTTNTTAALRSELNVETMKTIQTQLRQFGVLPLTSPQLSPTMRNNNAAAQIQNSSLTFGNTIGQTPHISMPTPGQSPPTSMSVPTQTSHGPGMQTARPQQVKSPAKRHRSGTWTANPIQTANMVAAPMQITLEQHKMLINQDQQRLQKQYEAQKLSLQSKMHQVLQEEERQRLLQQQKQQKQQKQQQQQQQDPNRRCSIHTEMSIGQAQAQAQLQLQAQLQTQPMLPQRQPEQQPQPQPQARTILLPQQQQQQHMQPQMQLRPPTNGLPPRLPSLDHLIALPDHLPQSTARLYAQPGPSNTHRAPHGH</sequence>
<organism evidence="3 4">
    <name type="scientific">Pleomassaria siparia CBS 279.74</name>
    <dbReference type="NCBI Taxonomy" id="1314801"/>
    <lineage>
        <taxon>Eukaryota</taxon>
        <taxon>Fungi</taxon>
        <taxon>Dikarya</taxon>
        <taxon>Ascomycota</taxon>
        <taxon>Pezizomycotina</taxon>
        <taxon>Dothideomycetes</taxon>
        <taxon>Pleosporomycetidae</taxon>
        <taxon>Pleosporales</taxon>
        <taxon>Pleomassariaceae</taxon>
        <taxon>Pleomassaria</taxon>
    </lineage>
</organism>
<reference evidence="3" key="1">
    <citation type="journal article" date="2020" name="Stud. Mycol.">
        <title>101 Dothideomycetes genomes: a test case for predicting lifestyles and emergence of pathogens.</title>
        <authorList>
            <person name="Haridas S."/>
            <person name="Albert R."/>
            <person name="Binder M."/>
            <person name="Bloem J."/>
            <person name="Labutti K."/>
            <person name="Salamov A."/>
            <person name="Andreopoulos B."/>
            <person name="Baker S."/>
            <person name="Barry K."/>
            <person name="Bills G."/>
            <person name="Bluhm B."/>
            <person name="Cannon C."/>
            <person name="Castanera R."/>
            <person name="Culley D."/>
            <person name="Daum C."/>
            <person name="Ezra D."/>
            <person name="Gonzalez J."/>
            <person name="Henrissat B."/>
            <person name="Kuo A."/>
            <person name="Liang C."/>
            <person name="Lipzen A."/>
            <person name="Lutzoni F."/>
            <person name="Magnuson J."/>
            <person name="Mondo S."/>
            <person name="Nolan M."/>
            <person name="Ohm R."/>
            <person name="Pangilinan J."/>
            <person name="Park H.-J."/>
            <person name="Ramirez L."/>
            <person name="Alfaro M."/>
            <person name="Sun H."/>
            <person name="Tritt A."/>
            <person name="Yoshinaga Y."/>
            <person name="Zwiers L.-H."/>
            <person name="Turgeon B."/>
            <person name="Goodwin S."/>
            <person name="Spatafora J."/>
            <person name="Crous P."/>
            <person name="Grigoriev I."/>
        </authorList>
    </citation>
    <scope>NUCLEOTIDE SEQUENCE</scope>
    <source>
        <strain evidence="3">CBS 279.74</strain>
    </source>
</reference>
<keyword evidence="4" id="KW-1185">Reference proteome</keyword>
<gene>
    <name evidence="3" type="ORF">K504DRAFT_452862</name>
</gene>
<feature type="region of interest" description="Disordered" evidence="2">
    <location>
        <begin position="1"/>
        <end position="174"/>
    </location>
</feature>
<feature type="region of interest" description="Disordered" evidence="2">
    <location>
        <begin position="891"/>
        <end position="935"/>
    </location>
</feature>
<accession>A0A6G1KIV1</accession>
<feature type="compositionally biased region" description="Polar residues" evidence="2">
    <location>
        <begin position="7"/>
        <end position="25"/>
    </location>
</feature>
<feature type="coiled-coil region" evidence="1">
    <location>
        <begin position="464"/>
        <end position="526"/>
    </location>
</feature>
<feature type="compositionally biased region" description="Basic and acidic residues" evidence="2">
    <location>
        <begin position="74"/>
        <end position="83"/>
    </location>
</feature>
<feature type="region of interest" description="Disordered" evidence="2">
    <location>
        <begin position="1109"/>
        <end position="1129"/>
    </location>
</feature>
<feature type="compositionally biased region" description="Polar residues" evidence="2">
    <location>
        <begin position="898"/>
        <end position="910"/>
    </location>
</feature>
<name>A0A6G1KIV1_9PLEO</name>
<keyword evidence="1" id="KW-0175">Coiled coil</keyword>
<feature type="region of interest" description="Disordered" evidence="2">
    <location>
        <begin position="1067"/>
        <end position="1096"/>
    </location>
</feature>
<feature type="compositionally biased region" description="Low complexity" evidence="2">
    <location>
        <begin position="93"/>
        <end position="112"/>
    </location>
</feature>
<feature type="coiled-coil region" evidence="1">
    <location>
        <begin position="654"/>
        <end position="681"/>
    </location>
</feature>
<proteinExistence type="predicted"/>
<protein>
    <submittedName>
        <fullName evidence="3">Uncharacterized protein</fullName>
    </submittedName>
</protein>